<comment type="similarity">
    <text evidence="2">Belongs to the thaumatin family.</text>
</comment>
<feature type="disulfide bond" evidence="5">
    <location>
        <begin position="158"/>
        <end position="218"/>
    </location>
</feature>
<evidence type="ECO:0000313" key="7">
    <source>
        <dbReference type="EMBL" id="KAJ8766022.1"/>
    </source>
</evidence>
<evidence type="ECO:0000256" key="6">
    <source>
        <dbReference type="SAM" id="SignalP"/>
    </source>
</evidence>
<proteinExistence type="inferred from homology"/>
<dbReference type="Pfam" id="PF00314">
    <property type="entry name" value="Thaumatin"/>
    <property type="match status" value="1"/>
</dbReference>
<organism evidence="7 8">
    <name type="scientific">Erythroxylum novogranatense</name>
    <dbReference type="NCBI Taxonomy" id="1862640"/>
    <lineage>
        <taxon>Eukaryota</taxon>
        <taxon>Viridiplantae</taxon>
        <taxon>Streptophyta</taxon>
        <taxon>Embryophyta</taxon>
        <taxon>Tracheophyta</taxon>
        <taxon>Spermatophyta</taxon>
        <taxon>Magnoliopsida</taxon>
        <taxon>eudicotyledons</taxon>
        <taxon>Gunneridae</taxon>
        <taxon>Pentapetalae</taxon>
        <taxon>rosids</taxon>
        <taxon>fabids</taxon>
        <taxon>Malpighiales</taxon>
        <taxon>Erythroxylaceae</taxon>
        <taxon>Erythroxylum</taxon>
    </lineage>
</organism>
<keyword evidence="3" id="KW-0964">Secreted</keyword>
<comment type="caution">
    <text evidence="7">The sequence shown here is derived from an EMBL/GenBank/DDBJ whole genome shotgun (WGS) entry which is preliminary data.</text>
</comment>
<dbReference type="FunFam" id="2.60.110.10:FF:000002">
    <property type="entry name" value="Thaumatin-like protein 1a"/>
    <property type="match status" value="1"/>
</dbReference>
<feature type="signal peptide" evidence="6">
    <location>
        <begin position="1"/>
        <end position="20"/>
    </location>
</feature>
<dbReference type="PROSITE" id="PS51367">
    <property type="entry name" value="THAUMATIN_2"/>
    <property type="match status" value="1"/>
</dbReference>
<dbReference type="EMBL" id="JAIWQS010000005">
    <property type="protein sequence ID" value="KAJ8766022.1"/>
    <property type="molecule type" value="Genomic_DNA"/>
</dbReference>
<dbReference type="InterPro" id="IPR037176">
    <property type="entry name" value="Osmotin/thaumatin-like_sf"/>
</dbReference>
<dbReference type="SUPFAM" id="SSF49870">
    <property type="entry name" value="Osmotin, thaumatin-like protein"/>
    <property type="match status" value="1"/>
</dbReference>
<reference evidence="7 8" key="1">
    <citation type="submission" date="2021-09" db="EMBL/GenBank/DDBJ databases">
        <title>Genomic insights and catalytic innovation underlie evolution of tropane alkaloids biosynthesis.</title>
        <authorList>
            <person name="Wang Y.-J."/>
            <person name="Tian T."/>
            <person name="Huang J.-P."/>
            <person name="Huang S.-X."/>
        </authorList>
    </citation>
    <scope>NUCLEOTIDE SEQUENCE [LARGE SCALE GENOMIC DNA]</scope>
    <source>
        <strain evidence="7">KIB-2018</strain>
        <tissue evidence="7">Leaf</tissue>
    </source>
</reference>
<dbReference type="PRINTS" id="PR00347">
    <property type="entry name" value="THAUMATIN"/>
</dbReference>
<dbReference type="PIRSF" id="PIRSF002703">
    <property type="entry name" value="Thaumatin"/>
    <property type="match status" value="1"/>
</dbReference>
<dbReference type="CDD" id="cd09218">
    <property type="entry name" value="TLP-PA"/>
    <property type="match status" value="1"/>
</dbReference>
<evidence type="ECO:0000313" key="8">
    <source>
        <dbReference type="Proteomes" id="UP001159364"/>
    </source>
</evidence>
<feature type="disulfide bond" evidence="5">
    <location>
        <begin position="195"/>
        <end position="205"/>
    </location>
</feature>
<sequence length="250" mass="26779">MPTYLHLLFLFLFYFHSNFAFMTDGTQLIIANNCNESIWPGILGNAGHVTPNEGGFHLGSGEQTTIQVPKLWSGRIWARQACFFDKNTGKGSCQTGGCAGLLHCRGLGGTPPATLVEMTFGTSKSALHYYDVSLVDGFNIPVSMVPIGGGSGCGVAACKTNLNACCPYSLIVKRRGKVVGCKSACLAAKTDRYCCTGKFSSPESCKPTAFTQMFKAVCPDSYSFAYDEASGLKTCRASLYVISFCPLNLT</sequence>
<dbReference type="SMART" id="SM00205">
    <property type="entry name" value="THN"/>
    <property type="match status" value="1"/>
</dbReference>
<accession>A0AAV8TGT9</accession>
<name>A0AAV8TGT9_9ROSI</name>
<evidence type="ECO:0000256" key="3">
    <source>
        <dbReference type="ARBA" id="ARBA00022525"/>
    </source>
</evidence>
<evidence type="ECO:0000256" key="4">
    <source>
        <dbReference type="ARBA" id="ARBA00023157"/>
    </source>
</evidence>
<feature type="disulfide bond" evidence="5">
    <location>
        <begin position="185"/>
        <end position="194"/>
    </location>
</feature>
<protein>
    <recommendedName>
        <fullName evidence="9">Thaumatin-like protein</fullName>
    </recommendedName>
</protein>
<keyword evidence="6" id="KW-0732">Signal</keyword>
<evidence type="ECO:0008006" key="9">
    <source>
        <dbReference type="Google" id="ProtNLM"/>
    </source>
</evidence>
<dbReference type="InterPro" id="IPR001938">
    <property type="entry name" value="Thaumatin"/>
</dbReference>
<dbReference type="Gene3D" id="2.60.110.10">
    <property type="entry name" value="Thaumatin"/>
    <property type="match status" value="1"/>
</dbReference>
<feature type="chain" id="PRO_5043731642" description="Thaumatin-like protein" evidence="6">
    <location>
        <begin position="21"/>
        <end position="250"/>
    </location>
</feature>
<evidence type="ECO:0000256" key="5">
    <source>
        <dbReference type="PIRSR" id="PIRSR002703-1"/>
    </source>
</evidence>
<feature type="disulfide bond" evidence="5">
    <location>
        <begin position="98"/>
        <end position="104"/>
    </location>
</feature>
<gene>
    <name evidence="7" type="ORF">K2173_020538</name>
</gene>
<dbReference type="GO" id="GO:0005576">
    <property type="term" value="C:extracellular region"/>
    <property type="evidence" value="ECO:0007669"/>
    <property type="project" value="UniProtKB-SubCell"/>
</dbReference>
<feature type="disulfide bond" evidence="5">
    <location>
        <begin position="34"/>
        <end position="245"/>
    </location>
</feature>
<dbReference type="PANTHER" id="PTHR31048">
    <property type="entry name" value="OS03G0233200 PROTEIN"/>
    <property type="match status" value="1"/>
</dbReference>
<keyword evidence="4 5" id="KW-1015">Disulfide bond</keyword>
<keyword evidence="8" id="KW-1185">Reference proteome</keyword>
<feature type="disulfide bond" evidence="5">
    <location>
        <begin position="166"/>
        <end position="181"/>
    </location>
</feature>
<dbReference type="Proteomes" id="UP001159364">
    <property type="component" value="Linkage Group LG05"/>
</dbReference>
<evidence type="ECO:0000256" key="2">
    <source>
        <dbReference type="ARBA" id="ARBA00010607"/>
    </source>
</evidence>
<evidence type="ECO:0000256" key="1">
    <source>
        <dbReference type="ARBA" id="ARBA00004613"/>
    </source>
</evidence>
<dbReference type="AlphaFoldDB" id="A0AAV8TGT9"/>
<feature type="disulfide bond" evidence="5">
    <location>
        <begin position="153"/>
        <end position="235"/>
    </location>
</feature>
<feature type="disulfide bond" evidence="5">
    <location>
        <begin position="82"/>
        <end position="93"/>
    </location>
</feature>
<comment type="subcellular location">
    <subcellularLocation>
        <location evidence="1">Secreted</location>
    </subcellularLocation>
</comment>